<dbReference type="Gene3D" id="3.30.450.20">
    <property type="entry name" value="PAS domain"/>
    <property type="match status" value="1"/>
</dbReference>
<organism evidence="6 7">
    <name type="scientific">Rubrobacter tropicus</name>
    <dbReference type="NCBI Taxonomy" id="2653851"/>
    <lineage>
        <taxon>Bacteria</taxon>
        <taxon>Bacillati</taxon>
        <taxon>Actinomycetota</taxon>
        <taxon>Rubrobacteria</taxon>
        <taxon>Rubrobacterales</taxon>
        <taxon>Rubrobacteraceae</taxon>
        <taxon>Rubrobacter</taxon>
    </lineage>
</organism>
<dbReference type="GO" id="GO:0006355">
    <property type="term" value="P:regulation of DNA-templated transcription"/>
    <property type="evidence" value="ECO:0007669"/>
    <property type="project" value="InterPro"/>
</dbReference>
<dbReference type="Pfam" id="PF00196">
    <property type="entry name" value="GerE"/>
    <property type="match status" value="1"/>
</dbReference>
<dbReference type="InterPro" id="IPR035965">
    <property type="entry name" value="PAS-like_dom_sf"/>
</dbReference>
<evidence type="ECO:0000256" key="1">
    <source>
        <dbReference type="ARBA" id="ARBA00023015"/>
    </source>
</evidence>
<evidence type="ECO:0000259" key="5">
    <source>
        <dbReference type="PROSITE" id="PS50112"/>
    </source>
</evidence>
<dbReference type="GO" id="GO:0003677">
    <property type="term" value="F:DNA binding"/>
    <property type="evidence" value="ECO:0007669"/>
    <property type="project" value="UniProtKB-KW"/>
</dbReference>
<dbReference type="InterPro" id="IPR013656">
    <property type="entry name" value="PAS_4"/>
</dbReference>
<dbReference type="CDD" id="cd00130">
    <property type="entry name" value="PAS"/>
    <property type="match status" value="1"/>
</dbReference>
<dbReference type="Proteomes" id="UP000501452">
    <property type="component" value="Chromosome"/>
</dbReference>
<evidence type="ECO:0000313" key="7">
    <source>
        <dbReference type="Proteomes" id="UP000501452"/>
    </source>
</evidence>
<protein>
    <submittedName>
        <fullName evidence="6">PAS domain-containing protein</fullName>
    </submittedName>
</protein>
<dbReference type="SMART" id="SM00421">
    <property type="entry name" value="HTH_LUXR"/>
    <property type="match status" value="1"/>
</dbReference>
<keyword evidence="2" id="KW-0238">DNA-binding</keyword>
<dbReference type="SUPFAM" id="SSF55785">
    <property type="entry name" value="PYP-like sensor domain (PAS domain)"/>
    <property type="match status" value="1"/>
</dbReference>
<feature type="domain" description="HTH luxR-type" evidence="4">
    <location>
        <begin position="152"/>
        <end position="217"/>
    </location>
</feature>
<keyword evidence="3" id="KW-0804">Transcription</keyword>
<dbReference type="InterPro" id="IPR016032">
    <property type="entry name" value="Sig_transdc_resp-reg_C-effctor"/>
</dbReference>
<reference evidence="6 7" key="1">
    <citation type="submission" date="2019-10" db="EMBL/GenBank/DDBJ databases">
        <title>Rubrobacter sp nov SCSIO 52090 isolated from a deep-sea sediment in the South China Sea.</title>
        <authorList>
            <person name="Chen R.W."/>
        </authorList>
    </citation>
    <scope>NUCLEOTIDE SEQUENCE [LARGE SCALE GENOMIC DNA]</scope>
    <source>
        <strain evidence="6 7">SCSIO 52909</strain>
    </source>
</reference>
<dbReference type="PANTHER" id="PTHR44688:SF16">
    <property type="entry name" value="DNA-BINDING TRANSCRIPTIONAL ACTIVATOR DEVR_DOSR"/>
    <property type="match status" value="1"/>
</dbReference>
<dbReference type="SUPFAM" id="SSF46894">
    <property type="entry name" value="C-terminal effector domain of the bipartite response regulators"/>
    <property type="match status" value="1"/>
</dbReference>
<dbReference type="CDD" id="cd06170">
    <property type="entry name" value="LuxR_C_like"/>
    <property type="match status" value="1"/>
</dbReference>
<evidence type="ECO:0000259" key="4">
    <source>
        <dbReference type="PROSITE" id="PS50043"/>
    </source>
</evidence>
<evidence type="ECO:0000256" key="2">
    <source>
        <dbReference type="ARBA" id="ARBA00023125"/>
    </source>
</evidence>
<gene>
    <name evidence="6" type="ORF">GBA63_19405</name>
</gene>
<dbReference type="PRINTS" id="PR00038">
    <property type="entry name" value="HTHLUXR"/>
</dbReference>
<dbReference type="EMBL" id="CP045119">
    <property type="protein sequence ID" value="QIN84569.1"/>
    <property type="molecule type" value="Genomic_DNA"/>
</dbReference>
<sequence length="221" mass="23554">MMAGNCGNGLPAAVEALAGARTDDAVFVVGPDHRVVYWDPRTEFLTGLAGAEVVGKPLHETVAGEREDGTPFCHCGCSAMRLARAGQSVPSHEVRLCSPTGKKRWVSVTVLNVDAEEGPYLINLLRDSQRMHDALEMARALVRGSNGDAFDTAGNTPELTSRQLEVLRLLSEGMSARAVGRELGIAEATVRGHVRGLLRAFGMHSQIEVLAEARKTGLLAG</sequence>
<dbReference type="NCBIfam" id="TIGR00229">
    <property type="entry name" value="sensory_box"/>
    <property type="match status" value="1"/>
</dbReference>
<dbReference type="PANTHER" id="PTHR44688">
    <property type="entry name" value="DNA-BINDING TRANSCRIPTIONAL ACTIVATOR DEVR_DOSR"/>
    <property type="match status" value="1"/>
</dbReference>
<proteinExistence type="predicted"/>
<accession>A0A6G8QDL3</accession>
<dbReference type="KEGG" id="rub:GBA63_19405"/>
<evidence type="ECO:0000313" key="6">
    <source>
        <dbReference type="EMBL" id="QIN84569.1"/>
    </source>
</evidence>
<evidence type="ECO:0000256" key="3">
    <source>
        <dbReference type="ARBA" id="ARBA00023163"/>
    </source>
</evidence>
<dbReference type="Pfam" id="PF08448">
    <property type="entry name" value="PAS_4"/>
    <property type="match status" value="1"/>
</dbReference>
<dbReference type="Gene3D" id="1.10.10.10">
    <property type="entry name" value="Winged helix-like DNA-binding domain superfamily/Winged helix DNA-binding domain"/>
    <property type="match status" value="1"/>
</dbReference>
<keyword evidence="1" id="KW-0805">Transcription regulation</keyword>
<dbReference type="InterPro" id="IPR036388">
    <property type="entry name" value="WH-like_DNA-bd_sf"/>
</dbReference>
<name>A0A6G8QDL3_9ACTN</name>
<dbReference type="InterPro" id="IPR000792">
    <property type="entry name" value="Tscrpt_reg_LuxR_C"/>
</dbReference>
<dbReference type="PROSITE" id="PS50112">
    <property type="entry name" value="PAS"/>
    <property type="match status" value="1"/>
</dbReference>
<feature type="domain" description="PAS" evidence="5">
    <location>
        <begin position="22"/>
        <end position="56"/>
    </location>
</feature>
<dbReference type="PROSITE" id="PS50043">
    <property type="entry name" value="HTH_LUXR_2"/>
    <property type="match status" value="1"/>
</dbReference>
<dbReference type="InterPro" id="IPR000014">
    <property type="entry name" value="PAS"/>
</dbReference>
<dbReference type="AlphaFoldDB" id="A0A6G8QDL3"/>
<keyword evidence="7" id="KW-1185">Reference proteome</keyword>
<dbReference type="RefSeq" id="WP_166178884.1">
    <property type="nucleotide sequence ID" value="NZ_CP045119.1"/>
</dbReference>